<dbReference type="PROSITE" id="PS52012">
    <property type="entry name" value="CFEM"/>
    <property type="match status" value="1"/>
</dbReference>
<keyword evidence="6" id="KW-0349">Heme</keyword>
<keyword evidence="7" id="KW-0479">Metal-binding</keyword>
<evidence type="ECO:0000256" key="10">
    <source>
        <dbReference type="ARBA" id="ARBA00023136"/>
    </source>
</evidence>
<feature type="domain" description="CFEM" evidence="16">
    <location>
        <begin position="1"/>
        <end position="112"/>
    </location>
</feature>
<evidence type="ECO:0000256" key="9">
    <source>
        <dbReference type="ARBA" id="ARBA00023004"/>
    </source>
</evidence>
<accession>A0AAD4QJ65</accession>
<keyword evidence="12" id="KW-0325">Glycoprotein</keyword>
<dbReference type="EMBL" id="WTXG01000166">
    <property type="protein sequence ID" value="KAI0291240.1"/>
    <property type="molecule type" value="Genomic_DNA"/>
</dbReference>
<evidence type="ECO:0000256" key="1">
    <source>
        <dbReference type="ARBA" id="ARBA00004609"/>
    </source>
</evidence>
<evidence type="ECO:0000313" key="17">
    <source>
        <dbReference type="EMBL" id="KAI0291240.1"/>
    </source>
</evidence>
<organism evidence="17 18">
    <name type="scientific">Multifurca ochricompacta</name>
    <dbReference type="NCBI Taxonomy" id="376703"/>
    <lineage>
        <taxon>Eukaryota</taxon>
        <taxon>Fungi</taxon>
        <taxon>Dikarya</taxon>
        <taxon>Basidiomycota</taxon>
        <taxon>Agaricomycotina</taxon>
        <taxon>Agaricomycetes</taxon>
        <taxon>Russulales</taxon>
        <taxon>Russulaceae</taxon>
        <taxon>Multifurca</taxon>
    </lineage>
</organism>
<gene>
    <name evidence="17" type="ORF">B0F90DRAFT_1824048</name>
</gene>
<comment type="caution">
    <text evidence="17">The sequence shown here is derived from an EMBL/GenBank/DDBJ whole genome shotgun (WGS) entry which is preliminary data.</text>
</comment>
<evidence type="ECO:0000256" key="14">
    <source>
        <dbReference type="SAM" id="MobiDB-lite"/>
    </source>
</evidence>
<evidence type="ECO:0000256" key="12">
    <source>
        <dbReference type="ARBA" id="ARBA00023180"/>
    </source>
</evidence>
<proteinExistence type="inferred from homology"/>
<evidence type="ECO:0000256" key="11">
    <source>
        <dbReference type="ARBA" id="ARBA00023157"/>
    </source>
</evidence>
<dbReference type="InterPro" id="IPR051735">
    <property type="entry name" value="CFEM_domain"/>
</dbReference>
<evidence type="ECO:0000256" key="4">
    <source>
        <dbReference type="ARBA" id="ARBA00022475"/>
    </source>
</evidence>
<dbReference type="Pfam" id="PF05730">
    <property type="entry name" value="CFEM"/>
    <property type="match status" value="1"/>
</dbReference>
<evidence type="ECO:0000256" key="5">
    <source>
        <dbReference type="ARBA" id="ARBA00022525"/>
    </source>
</evidence>
<keyword evidence="9" id="KW-0408">Iron</keyword>
<evidence type="ECO:0000256" key="7">
    <source>
        <dbReference type="ARBA" id="ARBA00022723"/>
    </source>
</evidence>
<dbReference type="GO" id="GO:0005576">
    <property type="term" value="C:extracellular region"/>
    <property type="evidence" value="ECO:0007669"/>
    <property type="project" value="UniProtKB-SubCell"/>
</dbReference>
<evidence type="ECO:0000256" key="3">
    <source>
        <dbReference type="ARBA" id="ARBA00010031"/>
    </source>
</evidence>
<comment type="subcellular location">
    <subcellularLocation>
        <location evidence="1">Cell membrane</location>
        <topology evidence="1">Lipid-anchor</topology>
        <topology evidence="1">GPI-anchor</topology>
    </subcellularLocation>
    <subcellularLocation>
        <location evidence="2">Secreted</location>
    </subcellularLocation>
</comment>
<dbReference type="InterPro" id="IPR008427">
    <property type="entry name" value="Extracellular_membr_CFEM_dom"/>
</dbReference>
<evidence type="ECO:0000256" key="13">
    <source>
        <dbReference type="ARBA" id="ARBA00023288"/>
    </source>
</evidence>
<evidence type="ECO:0000313" key="18">
    <source>
        <dbReference type="Proteomes" id="UP001203297"/>
    </source>
</evidence>
<dbReference type="PANTHER" id="PTHR37928">
    <property type="entry name" value="CFEM DOMAIN PROTEIN (AFU_ORTHOLOGUE AFUA_6G14090)"/>
    <property type="match status" value="1"/>
</dbReference>
<keyword evidence="10" id="KW-0472">Membrane</keyword>
<evidence type="ECO:0000256" key="15">
    <source>
        <dbReference type="SAM" id="SignalP"/>
    </source>
</evidence>
<keyword evidence="5" id="KW-0964">Secreted</keyword>
<feature type="region of interest" description="Disordered" evidence="14">
    <location>
        <begin position="90"/>
        <end position="141"/>
    </location>
</feature>
<protein>
    <recommendedName>
        <fullName evidence="16">CFEM domain-containing protein</fullName>
    </recommendedName>
</protein>
<evidence type="ECO:0000259" key="16">
    <source>
        <dbReference type="PROSITE" id="PS52012"/>
    </source>
</evidence>
<feature type="compositionally biased region" description="Low complexity" evidence="14">
    <location>
        <begin position="90"/>
        <end position="137"/>
    </location>
</feature>
<dbReference type="GO" id="GO:0005886">
    <property type="term" value="C:plasma membrane"/>
    <property type="evidence" value="ECO:0007669"/>
    <property type="project" value="UniProtKB-SubCell"/>
</dbReference>
<dbReference type="SMART" id="SM00747">
    <property type="entry name" value="CFEM"/>
    <property type="match status" value="1"/>
</dbReference>
<dbReference type="AlphaFoldDB" id="A0AAD4QJ65"/>
<comment type="similarity">
    <text evidence="3">Belongs to the RBT5 family.</text>
</comment>
<name>A0AAD4QJ65_9AGAM</name>
<evidence type="ECO:0000256" key="6">
    <source>
        <dbReference type="ARBA" id="ARBA00022617"/>
    </source>
</evidence>
<keyword evidence="18" id="KW-1185">Reference proteome</keyword>
<evidence type="ECO:0000256" key="2">
    <source>
        <dbReference type="ARBA" id="ARBA00004613"/>
    </source>
</evidence>
<sequence>MFVNPLHFFVAFAVAAVGVSGQAGLDSCIIGCLQGAVSSNTCASFTDVACVCSNTAFQQAAATCLTSKCTTQDQQTAQQLQQQQCGTSSASSAASSASSGSAVASSSKPVASSSKSATSPATSSTSTTSAASSSTSSKPNSATHIEQVPFLTAAVAIAGVALGGAFIL</sequence>
<dbReference type="PANTHER" id="PTHR37928:SF2">
    <property type="entry name" value="GPI ANCHORED CFEM DOMAIN PROTEIN (AFU_ORTHOLOGUE AFUA_6G10580)"/>
    <property type="match status" value="1"/>
</dbReference>
<reference evidence="17" key="1">
    <citation type="journal article" date="2022" name="New Phytol.">
        <title>Evolutionary transition to the ectomycorrhizal habit in the genomes of a hyperdiverse lineage of mushroom-forming fungi.</title>
        <authorList>
            <person name="Looney B."/>
            <person name="Miyauchi S."/>
            <person name="Morin E."/>
            <person name="Drula E."/>
            <person name="Courty P.E."/>
            <person name="Kohler A."/>
            <person name="Kuo A."/>
            <person name="LaButti K."/>
            <person name="Pangilinan J."/>
            <person name="Lipzen A."/>
            <person name="Riley R."/>
            <person name="Andreopoulos W."/>
            <person name="He G."/>
            <person name="Johnson J."/>
            <person name="Nolan M."/>
            <person name="Tritt A."/>
            <person name="Barry K.W."/>
            <person name="Grigoriev I.V."/>
            <person name="Nagy L.G."/>
            <person name="Hibbett D."/>
            <person name="Henrissat B."/>
            <person name="Matheny P.B."/>
            <person name="Labbe J."/>
            <person name="Martin F.M."/>
        </authorList>
    </citation>
    <scope>NUCLEOTIDE SEQUENCE</scope>
    <source>
        <strain evidence="17">BPL690</strain>
    </source>
</reference>
<dbReference type="GO" id="GO:0046872">
    <property type="term" value="F:metal ion binding"/>
    <property type="evidence" value="ECO:0007669"/>
    <property type="project" value="UniProtKB-KW"/>
</dbReference>
<feature type="chain" id="PRO_5042156887" description="CFEM domain-containing protein" evidence="15">
    <location>
        <begin position="22"/>
        <end position="168"/>
    </location>
</feature>
<keyword evidence="8 15" id="KW-0732">Signal</keyword>
<keyword evidence="13" id="KW-0449">Lipoprotein</keyword>
<evidence type="ECO:0000256" key="8">
    <source>
        <dbReference type="ARBA" id="ARBA00022729"/>
    </source>
</evidence>
<feature type="signal peptide" evidence="15">
    <location>
        <begin position="1"/>
        <end position="21"/>
    </location>
</feature>
<keyword evidence="11" id="KW-1015">Disulfide bond</keyword>
<keyword evidence="4" id="KW-1003">Cell membrane</keyword>
<dbReference type="Proteomes" id="UP001203297">
    <property type="component" value="Unassembled WGS sequence"/>
</dbReference>